<reference key="1">
    <citation type="journal article" date="2011" name="Mol. Biol. Evol.">
        <title>Unity in variety -- the pan-genome of the Chlamydiae.</title>
        <authorList>
            <person name="Collingro A."/>
            <person name="Tischler P."/>
            <person name="Weinmaier T."/>
            <person name="Penz T."/>
            <person name="Heinz E."/>
            <person name="Brunham R.C."/>
            <person name="Read T.D."/>
            <person name="Bavoil P.M."/>
            <person name="Sachse K."/>
            <person name="Kahane S."/>
            <person name="Friedman M.G."/>
            <person name="Rattei T."/>
            <person name="Myers G.S.A."/>
            <person name="Horn M."/>
        </authorList>
    </citation>
    <scope>NUCLEOTIDE SEQUENCE</scope>
    <source>
        <strain>Z</strain>
    </source>
</reference>
<dbReference type="OrthoDB" id="20568at2"/>
<accession>F8L862</accession>
<organism evidence="1 2">
    <name type="scientific">Simkania negevensis (strain ATCC VR-1471 / DSM 27360 / Z)</name>
    <dbReference type="NCBI Taxonomy" id="331113"/>
    <lineage>
        <taxon>Bacteria</taxon>
        <taxon>Pseudomonadati</taxon>
        <taxon>Chlamydiota</taxon>
        <taxon>Chlamydiia</taxon>
        <taxon>Parachlamydiales</taxon>
        <taxon>Simkaniaceae</taxon>
        <taxon>Simkania</taxon>
    </lineage>
</organism>
<dbReference type="HOGENOM" id="CLU_692419_0_0_0"/>
<evidence type="ECO:0000313" key="2">
    <source>
        <dbReference type="Proteomes" id="UP000000496"/>
    </source>
</evidence>
<gene>
    <name evidence="1" type="ordered locus">SNE_A10980</name>
</gene>
<dbReference type="RefSeq" id="WP_013943442.1">
    <property type="nucleotide sequence ID" value="NC_015713.1"/>
</dbReference>
<dbReference type="KEGG" id="sng:SNE_A10980"/>
<evidence type="ECO:0000313" key="1">
    <source>
        <dbReference type="EMBL" id="CCB88975.1"/>
    </source>
</evidence>
<proteinExistence type="predicted"/>
<protein>
    <submittedName>
        <fullName evidence="1">Uncharacterized protein</fullName>
    </submittedName>
</protein>
<dbReference type="Proteomes" id="UP000000496">
    <property type="component" value="Chromosome gsn.131"/>
</dbReference>
<name>F8L862_SIMNZ</name>
<sequence>MIKVLEAAREKRSSQTGFLHREDCIPLYENLCFALALFRTHVGEQVEEGKILLRRLFGFFSNGFPLYLHEYPQKGSSSHQIRCALPLYYLLKKYQHVIEPPLKQQLCQIYESLVTEEVSSPLYQILQKAMRGEKIPTYIPQFSHEWGLLLLAYQILEEKPSWVLEEALARWHPELMVYSGEPVQEYQRGKEPELTLYDLFMAEYSQATSKRISQVHSIHIQGALVFPFREKKTAAFPSPFQVLTRKGDWNAQGFHLMRFLWGDEGRIRSLVCQSDMELQKNRDRLDFIYSREVPNEKEQMELTFFTEYDSEAQLFVEGKKQTVFHLGEIVEIRTKEKRVKLLFSLEKGEGIFMGHICRGNRLAQLATNGPKDFTSYDWKIGLRSIDRTPETVIGLRIL</sequence>
<dbReference type="AlphaFoldDB" id="F8L862"/>
<dbReference type="STRING" id="331113.SNE_A10980"/>
<reference evidence="1 2" key="2">
    <citation type="journal article" date="2011" name="Mol. Biol. Evol.">
        <title>Unity in variety--the pan-genome of the Chlamydiae.</title>
        <authorList>
            <person name="Collingro A."/>
            <person name="Tischler P."/>
            <person name="Weinmaier T."/>
            <person name="Penz T."/>
            <person name="Heinz E."/>
            <person name="Brunham R.C."/>
            <person name="Read T.D."/>
            <person name="Bavoil P.M."/>
            <person name="Sachse K."/>
            <person name="Kahane S."/>
            <person name="Friedman M.G."/>
            <person name="Rattei T."/>
            <person name="Myers G.S."/>
            <person name="Horn M."/>
        </authorList>
    </citation>
    <scope>NUCLEOTIDE SEQUENCE [LARGE SCALE GENOMIC DNA]</scope>
    <source>
        <strain evidence="2">ATCC VR-1471 / Z</strain>
    </source>
</reference>
<keyword evidence="2" id="KW-1185">Reference proteome</keyword>
<dbReference type="EMBL" id="FR872582">
    <property type="protein sequence ID" value="CCB88975.1"/>
    <property type="molecule type" value="Genomic_DNA"/>
</dbReference>
<dbReference type="eggNOG" id="ENOG5032VBQ">
    <property type="taxonomic scope" value="Bacteria"/>
</dbReference>